<dbReference type="Proteomes" id="UP000553980">
    <property type="component" value="Unassembled WGS sequence"/>
</dbReference>
<sequence length="47" mass="4797">MAEETKSSVCILNPENVAPPIAAYSHLAIIAGSAQSELKAEIEGTAA</sequence>
<evidence type="ECO:0000313" key="2">
    <source>
        <dbReference type="Proteomes" id="UP000553980"/>
    </source>
</evidence>
<keyword evidence="2" id="KW-1185">Reference proteome</keyword>
<organism evidence="1 2">
    <name type="scientific">Brucella pecoris</name>
    <dbReference type="NCBI Taxonomy" id="867683"/>
    <lineage>
        <taxon>Bacteria</taxon>
        <taxon>Pseudomonadati</taxon>
        <taxon>Pseudomonadota</taxon>
        <taxon>Alphaproteobacteria</taxon>
        <taxon>Hyphomicrobiales</taxon>
        <taxon>Brucellaceae</taxon>
        <taxon>Brucella/Ochrobactrum group</taxon>
        <taxon>Brucella</taxon>
    </lineage>
</organism>
<dbReference type="RefSeq" id="WP_235894890.1">
    <property type="nucleotide sequence ID" value="NZ_JACIEX010000001.1"/>
</dbReference>
<accession>A0AB34YLL1</accession>
<reference evidence="1 2" key="1">
    <citation type="submission" date="2020-08" db="EMBL/GenBank/DDBJ databases">
        <title>Genomic Encyclopedia of Type Strains, Phase IV (KMG-IV): sequencing the most valuable type-strain genomes for metagenomic binning, comparative biology and taxonomic classification.</title>
        <authorList>
            <person name="Goeker M."/>
        </authorList>
    </citation>
    <scope>NUCLEOTIDE SEQUENCE [LARGE SCALE GENOMIC DNA]</scope>
    <source>
        <strain evidence="1 2">DSM 23868</strain>
    </source>
</reference>
<proteinExistence type="predicted"/>
<comment type="caution">
    <text evidence="1">The sequence shown here is derived from an EMBL/GenBank/DDBJ whole genome shotgun (WGS) entry which is preliminary data.</text>
</comment>
<evidence type="ECO:0000313" key="1">
    <source>
        <dbReference type="EMBL" id="MBB4091619.1"/>
    </source>
</evidence>
<dbReference type="AlphaFoldDB" id="A0AB34YLL1"/>
<protein>
    <submittedName>
        <fullName evidence="1">Uncharacterized protein</fullName>
    </submittedName>
</protein>
<dbReference type="EMBL" id="JACIEX010000001">
    <property type="protein sequence ID" value="MBB4091619.1"/>
    <property type="molecule type" value="Genomic_DNA"/>
</dbReference>
<gene>
    <name evidence="1" type="ORF">GGQ79_000092</name>
</gene>
<name>A0AB34YLL1_9HYPH</name>